<keyword evidence="2" id="KW-0812">Transmembrane</keyword>
<feature type="compositionally biased region" description="Basic and acidic residues" evidence="1">
    <location>
        <begin position="169"/>
        <end position="180"/>
    </location>
</feature>
<organism evidence="3 4">
    <name type="scientific">Corallococcus terminator</name>
    <dbReference type="NCBI Taxonomy" id="2316733"/>
    <lineage>
        <taxon>Bacteria</taxon>
        <taxon>Pseudomonadati</taxon>
        <taxon>Myxococcota</taxon>
        <taxon>Myxococcia</taxon>
        <taxon>Myxococcales</taxon>
        <taxon>Cystobacterineae</taxon>
        <taxon>Myxococcaceae</taxon>
        <taxon>Corallococcus</taxon>
    </lineage>
</organism>
<protein>
    <submittedName>
        <fullName evidence="3">DUF3592 domain-containing protein</fullName>
    </submittedName>
</protein>
<dbReference type="AlphaFoldDB" id="A0A3A8JE78"/>
<comment type="caution">
    <text evidence="3">The sequence shown here is derived from an EMBL/GenBank/DDBJ whole genome shotgun (WGS) entry which is preliminary data.</text>
</comment>
<feature type="region of interest" description="Disordered" evidence="1">
    <location>
        <begin position="140"/>
        <end position="180"/>
    </location>
</feature>
<dbReference type="OrthoDB" id="5513098at2"/>
<gene>
    <name evidence="3" type="ORF">D7V88_02970</name>
</gene>
<name>A0A3A8JE78_9BACT</name>
<dbReference type="RefSeq" id="WP_120539053.1">
    <property type="nucleotide sequence ID" value="NZ_RAVZ01000010.1"/>
</dbReference>
<accession>A0A3A8JE78</accession>
<dbReference type="Proteomes" id="UP000268094">
    <property type="component" value="Unassembled WGS sequence"/>
</dbReference>
<feature type="transmembrane region" description="Helical" evidence="2">
    <location>
        <begin position="118"/>
        <end position="137"/>
    </location>
</feature>
<keyword evidence="4" id="KW-1185">Reference proteome</keyword>
<evidence type="ECO:0000313" key="3">
    <source>
        <dbReference type="EMBL" id="RKG93318.1"/>
    </source>
</evidence>
<evidence type="ECO:0000256" key="1">
    <source>
        <dbReference type="SAM" id="MobiDB-lite"/>
    </source>
</evidence>
<feature type="compositionally biased region" description="Polar residues" evidence="1">
    <location>
        <begin position="153"/>
        <end position="163"/>
    </location>
</feature>
<keyword evidence="2" id="KW-1133">Transmembrane helix</keyword>
<sequence>MDAIGGVMFIVFAVGILLVFLVQLLVAHQLTLKLREEGLHARGEVVRVRKSFLDSKHRIVEYVFHLPDGSEIRDEYRERPGGFRFQRASEGDSLEVLYLPDTPLQHQRMGTEVGLGKALFGLGILVLLMITVVLAAMSGSGQTTPERPTPTPSRQIQQYQPSKPSRAPAHRDNHRRGPDY</sequence>
<dbReference type="EMBL" id="RAVZ01000010">
    <property type="protein sequence ID" value="RKG93318.1"/>
    <property type="molecule type" value="Genomic_DNA"/>
</dbReference>
<proteinExistence type="predicted"/>
<evidence type="ECO:0000313" key="4">
    <source>
        <dbReference type="Proteomes" id="UP000268094"/>
    </source>
</evidence>
<feature type="transmembrane region" description="Helical" evidence="2">
    <location>
        <begin position="6"/>
        <end position="26"/>
    </location>
</feature>
<evidence type="ECO:0000256" key="2">
    <source>
        <dbReference type="SAM" id="Phobius"/>
    </source>
</evidence>
<reference evidence="4" key="1">
    <citation type="submission" date="2018-09" db="EMBL/GenBank/DDBJ databases">
        <authorList>
            <person name="Livingstone P.G."/>
            <person name="Whitworth D.E."/>
        </authorList>
    </citation>
    <scope>NUCLEOTIDE SEQUENCE [LARGE SCALE GENOMIC DNA]</scope>
    <source>
        <strain evidence="4">CA054A</strain>
    </source>
</reference>
<keyword evidence="2" id="KW-0472">Membrane</keyword>